<dbReference type="EMBL" id="QEOP01000001">
    <property type="protein sequence ID" value="PVZ95640.1"/>
    <property type="molecule type" value="Genomic_DNA"/>
</dbReference>
<feature type="domain" description="MacB-like periplasmic core" evidence="10">
    <location>
        <begin position="17"/>
        <end position="298"/>
    </location>
</feature>
<evidence type="ECO:0000256" key="8">
    <source>
        <dbReference type="SAM" id="Phobius"/>
    </source>
</evidence>
<dbReference type="GO" id="GO:0005886">
    <property type="term" value="C:plasma membrane"/>
    <property type="evidence" value="ECO:0007669"/>
    <property type="project" value="UniProtKB-SubCell"/>
</dbReference>
<dbReference type="InterPro" id="IPR025857">
    <property type="entry name" value="MacB_PCD"/>
</dbReference>
<proteinExistence type="inferred from homology"/>
<feature type="transmembrane region" description="Helical" evidence="8">
    <location>
        <begin position="17"/>
        <end position="37"/>
    </location>
</feature>
<gene>
    <name evidence="11" type="ORF">DDQ50_03925</name>
</gene>
<protein>
    <submittedName>
        <fullName evidence="11">Uncharacterized protein</fullName>
    </submittedName>
</protein>
<dbReference type="Proteomes" id="UP000244893">
    <property type="component" value="Unassembled WGS sequence"/>
</dbReference>
<feature type="domain" description="ABC3 transporter permease C-terminal" evidence="9">
    <location>
        <begin position="333"/>
        <end position="482"/>
    </location>
</feature>
<feature type="transmembrane region" description="Helical" evidence="8">
    <location>
        <begin position="382"/>
        <end position="407"/>
    </location>
</feature>
<evidence type="ECO:0000256" key="1">
    <source>
        <dbReference type="ARBA" id="ARBA00004651"/>
    </source>
</evidence>
<evidence type="ECO:0000259" key="10">
    <source>
        <dbReference type="Pfam" id="PF12704"/>
    </source>
</evidence>
<evidence type="ECO:0000256" key="4">
    <source>
        <dbReference type="ARBA" id="ARBA00022989"/>
    </source>
</evidence>
<dbReference type="AlphaFoldDB" id="A0A2V1HWS5"/>
<keyword evidence="12" id="KW-1185">Reference proteome</keyword>
<name>A0A2V1HWS5_9MICO</name>
<organism evidence="11 12">
    <name type="scientific">Amnibacterium flavum</name>
    <dbReference type="NCBI Taxonomy" id="2173173"/>
    <lineage>
        <taxon>Bacteria</taxon>
        <taxon>Bacillati</taxon>
        <taxon>Actinomycetota</taxon>
        <taxon>Actinomycetes</taxon>
        <taxon>Micrococcales</taxon>
        <taxon>Microbacteriaceae</taxon>
        <taxon>Amnibacterium</taxon>
    </lineage>
</organism>
<evidence type="ECO:0000256" key="3">
    <source>
        <dbReference type="ARBA" id="ARBA00022692"/>
    </source>
</evidence>
<dbReference type="RefSeq" id="WP_116755375.1">
    <property type="nucleotide sequence ID" value="NZ_JBHUEX010000001.1"/>
</dbReference>
<keyword evidence="5 8" id="KW-0472">Membrane</keyword>
<dbReference type="OrthoDB" id="4832961at2"/>
<evidence type="ECO:0000313" key="11">
    <source>
        <dbReference type="EMBL" id="PVZ95640.1"/>
    </source>
</evidence>
<keyword evidence="4 8" id="KW-1133">Transmembrane helix</keyword>
<dbReference type="Pfam" id="PF02687">
    <property type="entry name" value="FtsX"/>
    <property type="match status" value="1"/>
</dbReference>
<comment type="similarity">
    <text evidence="6">Belongs to the ABC-4 integral membrane protein family.</text>
</comment>
<evidence type="ECO:0000256" key="5">
    <source>
        <dbReference type="ARBA" id="ARBA00023136"/>
    </source>
</evidence>
<evidence type="ECO:0000259" key="9">
    <source>
        <dbReference type="Pfam" id="PF02687"/>
    </source>
</evidence>
<sequence>MFGIYLRRELLNRRRQTIIIAIGMALAIALVIIVNSVSGGVKNAQAAVLESVYGVGTDITITQEPEAPTEGQGPGQQFDFGSGDGTTTDGTTAVSQSRLEAARGSSTFDASAIDTAAGTDGVAAAVGVLSLTNTTFDGELPDFSQMQQGGTDGAPGSGAQPPSGGPDGAGGSSFDIDSFTVLGYDPAAAAVGPLTAATLSDGRVLEASDAGADVAIIDSTYATESDLAVGDTIDIGGTSFEIVGIVTSTSADGTSASNVYIPLVTAQTLAGLDDQISSVYVQADSADSIDAVKADLETALPDATVNTQEDLASSVSGSLSSATGLITSLGTWLSIIVLIAAFLVAILFTISGVTRRTREFGTLKAIGWSNKRIVGQVAGESLVQGAIGGVVGIALGLVGILIVNLIAPTLGSGTATTTEAAGPGGMPGGPGAAGFGQQAIASTTDITLQLPVTFAVIGIAVGIAILGGLIAGAFGGWRASRLRPAAAFRSVN</sequence>
<dbReference type="GO" id="GO:0022857">
    <property type="term" value="F:transmembrane transporter activity"/>
    <property type="evidence" value="ECO:0007669"/>
    <property type="project" value="TreeGrafter"/>
</dbReference>
<dbReference type="Pfam" id="PF12704">
    <property type="entry name" value="MacB_PCD"/>
    <property type="match status" value="1"/>
</dbReference>
<feature type="region of interest" description="Disordered" evidence="7">
    <location>
        <begin position="139"/>
        <end position="172"/>
    </location>
</feature>
<keyword evidence="3 8" id="KW-0812">Transmembrane</keyword>
<reference evidence="11 12" key="1">
    <citation type="submission" date="2018-05" db="EMBL/GenBank/DDBJ databases">
        <title>Amnibacterium sp. M8JJ-5, whole genome shotgun sequence.</title>
        <authorList>
            <person name="Tuo L."/>
        </authorList>
    </citation>
    <scope>NUCLEOTIDE SEQUENCE [LARGE SCALE GENOMIC DNA]</scope>
    <source>
        <strain evidence="11 12">M8JJ-5</strain>
    </source>
</reference>
<feature type="region of interest" description="Disordered" evidence="7">
    <location>
        <begin position="64"/>
        <end position="92"/>
    </location>
</feature>
<dbReference type="PANTHER" id="PTHR30572">
    <property type="entry name" value="MEMBRANE COMPONENT OF TRANSPORTER-RELATED"/>
    <property type="match status" value="1"/>
</dbReference>
<dbReference type="PANTHER" id="PTHR30572:SF4">
    <property type="entry name" value="ABC TRANSPORTER PERMEASE YTRF"/>
    <property type="match status" value="1"/>
</dbReference>
<evidence type="ECO:0000313" key="12">
    <source>
        <dbReference type="Proteomes" id="UP000244893"/>
    </source>
</evidence>
<evidence type="ECO:0000256" key="7">
    <source>
        <dbReference type="SAM" id="MobiDB-lite"/>
    </source>
</evidence>
<evidence type="ECO:0000256" key="6">
    <source>
        <dbReference type="ARBA" id="ARBA00038076"/>
    </source>
</evidence>
<accession>A0A2V1HWS5</accession>
<dbReference type="InterPro" id="IPR050250">
    <property type="entry name" value="Macrolide_Exporter_MacB"/>
</dbReference>
<keyword evidence="2" id="KW-1003">Cell membrane</keyword>
<evidence type="ECO:0000256" key="2">
    <source>
        <dbReference type="ARBA" id="ARBA00022475"/>
    </source>
</evidence>
<feature type="transmembrane region" description="Helical" evidence="8">
    <location>
        <begin position="452"/>
        <end position="474"/>
    </location>
</feature>
<dbReference type="InterPro" id="IPR003838">
    <property type="entry name" value="ABC3_permease_C"/>
</dbReference>
<comment type="caution">
    <text evidence="11">The sequence shown here is derived from an EMBL/GenBank/DDBJ whole genome shotgun (WGS) entry which is preliminary data.</text>
</comment>
<feature type="transmembrane region" description="Helical" evidence="8">
    <location>
        <begin position="329"/>
        <end position="350"/>
    </location>
</feature>
<comment type="subcellular location">
    <subcellularLocation>
        <location evidence="1">Cell membrane</location>
        <topology evidence="1">Multi-pass membrane protein</topology>
    </subcellularLocation>
</comment>